<organism evidence="6 7">
    <name type="scientific">Halanaerobium saccharolyticum</name>
    <dbReference type="NCBI Taxonomy" id="43595"/>
    <lineage>
        <taxon>Bacteria</taxon>
        <taxon>Bacillati</taxon>
        <taxon>Bacillota</taxon>
        <taxon>Clostridia</taxon>
        <taxon>Halanaerobiales</taxon>
        <taxon>Halanaerobiaceae</taxon>
        <taxon>Halanaerobium</taxon>
    </lineage>
</organism>
<comment type="subcellular location">
    <subcellularLocation>
        <location evidence="1">Cell envelope</location>
    </subcellularLocation>
</comment>
<dbReference type="CDD" id="cd01536">
    <property type="entry name" value="PBP1_ABC_sugar_binding-like"/>
    <property type="match status" value="1"/>
</dbReference>
<protein>
    <submittedName>
        <fullName evidence="6">Monosaccharide ABC transporter substrate-binding protein (CUT2 family)</fullName>
    </submittedName>
</protein>
<dbReference type="Proteomes" id="UP000295064">
    <property type="component" value="Unassembled WGS sequence"/>
</dbReference>
<dbReference type="AlphaFoldDB" id="A0A4R6LLR7"/>
<sequence>MRNLKSVFVLTAVFFALVSLTGMASAQDFSVGMTVQDLSNQIWASTATELEKLVEADGGEFTAVDCDSNAAKQVSQIENFIASGVDVMIVHPAQKTAVEEPLKRAMDQGIKVFSWDEKLKNSNMNWVIDNYELGRMIGSHAAKWINEKLGGTAEVGVLTYPQIQILKQRGDGIVDAINEKAPDAEIVAKASAINPIEGIAKTETFLQAHPNMKVIAAIGGGGAVGANEAVKAAGKLTEDFGIFAADATDQELKAMMNNEANRMSVLITGDAEKMSKVIYGYVQKLLSGEEVPQNVYRELIPVTQENVDQYYDEKE</sequence>
<evidence type="ECO:0000256" key="2">
    <source>
        <dbReference type="ARBA" id="ARBA00007639"/>
    </source>
</evidence>
<evidence type="ECO:0000313" key="6">
    <source>
        <dbReference type="EMBL" id="TDO86095.1"/>
    </source>
</evidence>
<feature type="domain" description="Periplasmic binding protein" evidence="5">
    <location>
        <begin position="31"/>
        <end position="290"/>
    </location>
</feature>
<dbReference type="RefSeq" id="WP_208107524.1">
    <property type="nucleotide sequence ID" value="NZ_SNWX01000015.1"/>
</dbReference>
<evidence type="ECO:0000256" key="3">
    <source>
        <dbReference type="ARBA" id="ARBA00022729"/>
    </source>
</evidence>
<dbReference type="GO" id="GO:0030246">
    <property type="term" value="F:carbohydrate binding"/>
    <property type="evidence" value="ECO:0007669"/>
    <property type="project" value="UniProtKB-ARBA"/>
</dbReference>
<evidence type="ECO:0000259" key="5">
    <source>
        <dbReference type="Pfam" id="PF13407"/>
    </source>
</evidence>
<accession>A0A4R6LLR7</accession>
<evidence type="ECO:0000256" key="4">
    <source>
        <dbReference type="SAM" id="SignalP"/>
    </source>
</evidence>
<dbReference type="InterPro" id="IPR025997">
    <property type="entry name" value="SBP_2_dom"/>
</dbReference>
<dbReference type="SUPFAM" id="SSF53822">
    <property type="entry name" value="Periplasmic binding protein-like I"/>
    <property type="match status" value="1"/>
</dbReference>
<dbReference type="Pfam" id="PF13407">
    <property type="entry name" value="Peripla_BP_4"/>
    <property type="match status" value="1"/>
</dbReference>
<comment type="similarity">
    <text evidence="2">Belongs to the bacterial solute-binding protein 2 family.</text>
</comment>
<gene>
    <name evidence="6" type="ORF">DFR79_1158</name>
</gene>
<dbReference type="Gene3D" id="3.40.50.2300">
    <property type="match status" value="2"/>
</dbReference>
<dbReference type="EMBL" id="SNWX01000015">
    <property type="protein sequence ID" value="TDO86095.1"/>
    <property type="molecule type" value="Genomic_DNA"/>
</dbReference>
<reference evidence="6 7" key="1">
    <citation type="submission" date="2019-03" db="EMBL/GenBank/DDBJ databases">
        <title>Subsurface microbial communities from deep shales in Ohio and West Virginia, USA.</title>
        <authorList>
            <person name="Wrighton K."/>
        </authorList>
    </citation>
    <scope>NUCLEOTIDE SEQUENCE [LARGE SCALE GENOMIC DNA]</scope>
    <source>
        <strain evidence="6 7">MA284_T2</strain>
    </source>
</reference>
<dbReference type="PANTHER" id="PTHR46847">
    <property type="entry name" value="D-ALLOSE-BINDING PERIPLASMIC PROTEIN-RELATED"/>
    <property type="match status" value="1"/>
</dbReference>
<feature type="signal peptide" evidence="4">
    <location>
        <begin position="1"/>
        <end position="26"/>
    </location>
</feature>
<dbReference type="GO" id="GO:0030313">
    <property type="term" value="C:cell envelope"/>
    <property type="evidence" value="ECO:0007669"/>
    <property type="project" value="UniProtKB-SubCell"/>
</dbReference>
<feature type="chain" id="PRO_5020626678" evidence="4">
    <location>
        <begin position="27"/>
        <end position="315"/>
    </location>
</feature>
<evidence type="ECO:0000313" key="7">
    <source>
        <dbReference type="Proteomes" id="UP000295064"/>
    </source>
</evidence>
<comment type="caution">
    <text evidence="6">The sequence shown here is derived from an EMBL/GenBank/DDBJ whole genome shotgun (WGS) entry which is preliminary data.</text>
</comment>
<keyword evidence="3 4" id="KW-0732">Signal</keyword>
<dbReference type="PANTHER" id="PTHR46847:SF1">
    <property type="entry name" value="D-ALLOSE-BINDING PERIPLASMIC PROTEIN-RELATED"/>
    <property type="match status" value="1"/>
</dbReference>
<dbReference type="InterPro" id="IPR028082">
    <property type="entry name" value="Peripla_BP_I"/>
</dbReference>
<evidence type="ECO:0000256" key="1">
    <source>
        <dbReference type="ARBA" id="ARBA00004196"/>
    </source>
</evidence>
<name>A0A4R6LLR7_9FIRM</name>
<proteinExistence type="inferred from homology"/>